<feature type="transmembrane region" description="Helical" evidence="1">
    <location>
        <begin position="703"/>
        <end position="721"/>
    </location>
</feature>
<feature type="transmembrane region" description="Helical" evidence="1">
    <location>
        <begin position="270"/>
        <end position="290"/>
    </location>
</feature>
<dbReference type="InterPro" id="IPR052728">
    <property type="entry name" value="O2_lipid_transport_reg"/>
</dbReference>
<keyword evidence="1" id="KW-0472">Membrane</keyword>
<organism evidence="3">
    <name type="scientific">Lygus hesperus</name>
    <name type="common">Western plant bug</name>
    <dbReference type="NCBI Taxonomy" id="30085"/>
    <lineage>
        <taxon>Eukaryota</taxon>
        <taxon>Metazoa</taxon>
        <taxon>Ecdysozoa</taxon>
        <taxon>Arthropoda</taxon>
        <taxon>Hexapoda</taxon>
        <taxon>Insecta</taxon>
        <taxon>Pterygota</taxon>
        <taxon>Neoptera</taxon>
        <taxon>Paraneoptera</taxon>
        <taxon>Hemiptera</taxon>
        <taxon>Heteroptera</taxon>
        <taxon>Panheteroptera</taxon>
        <taxon>Cimicomorpha</taxon>
        <taxon>Miridae</taxon>
        <taxon>Mirini</taxon>
        <taxon>Lygus</taxon>
    </lineage>
</organism>
<dbReference type="InterPro" id="IPR002656">
    <property type="entry name" value="Acyl_transf_3_dom"/>
</dbReference>
<dbReference type="PANTHER" id="PTHR11161:SF4">
    <property type="entry name" value="DROP DEAD"/>
    <property type="match status" value="1"/>
</dbReference>
<dbReference type="Pfam" id="PF20146">
    <property type="entry name" value="NRF"/>
    <property type="match status" value="1"/>
</dbReference>
<evidence type="ECO:0000256" key="1">
    <source>
        <dbReference type="SAM" id="Phobius"/>
    </source>
</evidence>
<feature type="transmembrane region" description="Helical" evidence="1">
    <location>
        <begin position="381"/>
        <end position="400"/>
    </location>
</feature>
<protein>
    <submittedName>
        <fullName evidence="3">Nose resistant to fluoxetine protein 6</fullName>
    </submittedName>
</protein>
<gene>
    <name evidence="3" type="primary">nrf-6_3</name>
    <name evidence="3" type="ORF">g.85284</name>
</gene>
<feature type="transmembrane region" description="Helical" evidence="1">
    <location>
        <begin position="555"/>
        <end position="575"/>
    </location>
</feature>
<dbReference type="Pfam" id="PF01757">
    <property type="entry name" value="Acyl_transf_3"/>
    <property type="match status" value="1"/>
</dbReference>
<sequence length="748" mass="84335">LWRGAGSPPGSLRCLPFRSSFLSRVVPREFRVFHVSFTSFTSVSQFVSFHSSFSMIPLLLALLIPAFAVGRAGGDFNSSILLLHDDLVDSQDGAPIALAKNLLSLSPPFAPVDSTNEACRNESLEYMRNLRKFDLNAIMMYDATAKIPSGLLRGNMNQFGDFPMCLQAGGQYCLAYVDIKLAATDYSTLASAHTLLHSHHAFRSTLNDPGHRVPRFSSMHWAVCVPKSCTPEDVEEAMTAAADRLSDGTGLKPTVRVNSEMCQVPNESGLPASTLFVGAIFVGLSGIIVLSTAYDYFRSAEPASTGVEMLLAFSLKKNCRKLFSTDIPADDVSSMHGIRFLNAIMLYISHKSMALFFNPYSNRVVMTEMLGKPWTVVARAASLYTDPFIMMSGLLTSYSLGKKLMKSQSINVPQEISSRLLRLMPTLGGLILFCTFILPHLGSGPQWPLVVNHHAELCKKYWWRNMMFVHNYFGFQNMCLTHTHHVGIDTQLFMVSPIFIYLVYKWPKEGMMTLFTVGTLSTILRYYTVYSQQLNLYVHFGNSVQQMFNTADYSYILPTHRATVYVIGIAMGYILRQWGKDIKLKTSHLTLGWLISLVLFYQSYIWPSHMGDRFYVYDRLDAAIYSAFSPISWCLFFCWIIFTSHTGNGGFISDLACWRGFQITTRLSYTFYLTQFPVFFFNVGRNLYSEAYSFQLLFDVKETIAVVMASIVLTLMIEMPFQNLRSMMIKKPANHPIKPADKPVEKVQ</sequence>
<feature type="transmembrane region" description="Helical" evidence="1">
    <location>
        <begin position="587"/>
        <end position="604"/>
    </location>
</feature>
<name>A0A146LAZ8_LYGHE</name>
<evidence type="ECO:0000259" key="2">
    <source>
        <dbReference type="SMART" id="SM00703"/>
    </source>
</evidence>
<feature type="transmembrane region" description="Helical" evidence="1">
    <location>
        <begin position="420"/>
        <end position="441"/>
    </location>
</feature>
<dbReference type="InterPro" id="IPR006621">
    <property type="entry name" value="Nose-resist-to-fluoxetine_N"/>
</dbReference>
<feature type="domain" description="Nose resistant-to-fluoxetine protein N-terminal" evidence="2">
    <location>
        <begin position="116"/>
        <end position="257"/>
    </location>
</feature>
<feature type="non-terminal residue" evidence="3">
    <location>
        <position position="1"/>
    </location>
</feature>
<reference evidence="3" key="1">
    <citation type="journal article" date="2016" name="Gigascience">
        <title>De novo construction of an expanded transcriptome assembly for the western tarnished plant bug, Lygus hesperus.</title>
        <authorList>
            <person name="Tassone E.E."/>
            <person name="Geib S.M."/>
            <person name="Hall B."/>
            <person name="Fabrick J.A."/>
            <person name="Brent C.S."/>
            <person name="Hull J.J."/>
        </authorList>
    </citation>
    <scope>NUCLEOTIDE SEQUENCE</scope>
</reference>
<accession>A0A146LAZ8</accession>
<feature type="transmembrane region" description="Helical" evidence="1">
    <location>
        <begin position="663"/>
        <end position="683"/>
    </location>
</feature>
<dbReference type="AlphaFoldDB" id="A0A146LAZ8"/>
<dbReference type="SMART" id="SM00703">
    <property type="entry name" value="NRF"/>
    <property type="match status" value="1"/>
</dbReference>
<evidence type="ECO:0000313" key="3">
    <source>
        <dbReference type="EMBL" id="JAQ04745.1"/>
    </source>
</evidence>
<keyword evidence="1" id="KW-1133">Transmembrane helix</keyword>
<feature type="transmembrane region" description="Helical" evidence="1">
    <location>
        <begin position="624"/>
        <end position="642"/>
    </location>
</feature>
<dbReference type="EMBL" id="GDHC01013884">
    <property type="protein sequence ID" value="JAQ04745.1"/>
    <property type="molecule type" value="Transcribed_RNA"/>
</dbReference>
<feature type="transmembrane region" description="Helical" evidence="1">
    <location>
        <begin position="511"/>
        <end position="528"/>
    </location>
</feature>
<feature type="transmembrane region" description="Helical" evidence="1">
    <location>
        <begin position="486"/>
        <end position="504"/>
    </location>
</feature>
<proteinExistence type="predicted"/>
<dbReference type="GO" id="GO:0016747">
    <property type="term" value="F:acyltransferase activity, transferring groups other than amino-acyl groups"/>
    <property type="evidence" value="ECO:0007669"/>
    <property type="project" value="InterPro"/>
</dbReference>
<keyword evidence="1" id="KW-0812">Transmembrane</keyword>
<dbReference type="PANTHER" id="PTHR11161">
    <property type="entry name" value="O-ACYLTRANSFERASE"/>
    <property type="match status" value="1"/>
</dbReference>